<protein>
    <submittedName>
        <fullName evidence="1">Uncharacterized protein</fullName>
    </submittedName>
</protein>
<sequence>MKTYMSLITVFTLTALHINPALAGPPVTVTFKNLGTQTATYTPTTNNEFITKTNAEPTPKTTINANSSETYTIQSQTSPDYNHANLRYKIGTKNCVYLSTFVTTSGSGGSKIPKWSHTATPSGGATCTIRATRTNPTTYAWSVEITMR</sequence>
<evidence type="ECO:0000313" key="1">
    <source>
        <dbReference type="EMBL" id="SDR36629.1"/>
    </source>
</evidence>
<accession>A0A1H1IGB3</accession>
<gene>
    <name evidence="1" type="ORF">SAMN04490195_5361</name>
</gene>
<reference evidence="2" key="1">
    <citation type="submission" date="2016-10" db="EMBL/GenBank/DDBJ databases">
        <authorList>
            <person name="Varghese N."/>
            <person name="Submissions S."/>
        </authorList>
    </citation>
    <scope>NUCLEOTIDE SEQUENCE [LARGE SCALE GENOMIC DNA]</scope>
    <source>
        <strain evidence="2">BS3775</strain>
    </source>
</reference>
<organism evidence="1 2">
    <name type="scientific">Pseudomonas moorei</name>
    <dbReference type="NCBI Taxonomy" id="395599"/>
    <lineage>
        <taxon>Bacteria</taxon>
        <taxon>Pseudomonadati</taxon>
        <taxon>Pseudomonadota</taxon>
        <taxon>Gammaproteobacteria</taxon>
        <taxon>Pseudomonadales</taxon>
        <taxon>Pseudomonadaceae</taxon>
        <taxon>Pseudomonas</taxon>
    </lineage>
</organism>
<keyword evidence="2" id="KW-1185">Reference proteome</keyword>
<dbReference type="AlphaFoldDB" id="A0A1H1IGB3"/>
<dbReference type="EMBL" id="FNKJ01000003">
    <property type="protein sequence ID" value="SDR36629.1"/>
    <property type="molecule type" value="Genomic_DNA"/>
</dbReference>
<evidence type="ECO:0000313" key="2">
    <source>
        <dbReference type="Proteomes" id="UP000199570"/>
    </source>
</evidence>
<proteinExistence type="predicted"/>
<dbReference type="Proteomes" id="UP000199570">
    <property type="component" value="Unassembled WGS sequence"/>
</dbReference>
<name>A0A1H1IGB3_9PSED</name>